<evidence type="ECO:0000256" key="5">
    <source>
        <dbReference type="ARBA" id="ARBA00022448"/>
    </source>
</evidence>
<organism evidence="22 23">
    <name type="scientific">Aspergillus viridinutans</name>
    <dbReference type="NCBI Taxonomy" id="75553"/>
    <lineage>
        <taxon>Eukaryota</taxon>
        <taxon>Fungi</taxon>
        <taxon>Dikarya</taxon>
        <taxon>Ascomycota</taxon>
        <taxon>Pezizomycotina</taxon>
        <taxon>Eurotiomycetes</taxon>
        <taxon>Eurotiomycetidae</taxon>
        <taxon>Eurotiales</taxon>
        <taxon>Aspergillaceae</taxon>
        <taxon>Aspergillus</taxon>
        <taxon>Aspergillus subgen. Fumigati</taxon>
    </lineage>
</organism>
<feature type="compositionally biased region" description="Basic residues" evidence="18">
    <location>
        <begin position="758"/>
        <end position="768"/>
    </location>
</feature>
<feature type="region of interest" description="Disordered" evidence="18">
    <location>
        <begin position="76"/>
        <end position="97"/>
    </location>
</feature>
<dbReference type="EMBL" id="BOPL01000001">
    <property type="protein sequence ID" value="GIJ98342.1"/>
    <property type="molecule type" value="Genomic_DNA"/>
</dbReference>
<feature type="compositionally biased region" description="Low complexity" evidence="18">
    <location>
        <begin position="960"/>
        <end position="980"/>
    </location>
</feature>
<feature type="compositionally biased region" description="Polar residues" evidence="18">
    <location>
        <begin position="797"/>
        <end position="806"/>
    </location>
</feature>
<evidence type="ECO:0000313" key="23">
    <source>
        <dbReference type="Proteomes" id="UP000710440"/>
    </source>
</evidence>
<dbReference type="PANTHER" id="PTHR45939">
    <property type="entry name" value="PEROXISOMAL MEMBRANE PROTEIN PMP34-RELATED"/>
    <property type="match status" value="1"/>
</dbReference>
<evidence type="ECO:0000256" key="6">
    <source>
        <dbReference type="ARBA" id="ARBA00022692"/>
    </source>
</evidence>
<dbReference type="SMART" id="SM00184">
    <property type="entry name" value="RING"/>
    <property type="match status" value="1"/>
</dbReference>
<feature type="compositionally biased region" description="Polar residues" evidence="18">
    <location>
        <begin position="924"/>
        <end position="953"/>
    </location>
</feature>
<keyword evidence="13 19" id="KW-1133">Transmembrane helix</keyword>
<dbReference type="SUPFAM" id="SSF57850">
    <property type="entry name" value="RING/U-box"/>
    <property type="match status" value="2"/>
</dbReference>
<feature type="compositionally biased region" description="Acidic residues" evidence="18">
    <location>
        <begin position="87"/>
        <end position="97"/>
    </location>
</feature>
<dbReference type="RefSeq" id="XP_043121529.1">
    <property type="nucleotide sequence ID" value="XM_043265594.1"/>
</dbReference>
<comment type="caution">
    <text evidence="22">The sequence shown here is derived from an EMBL/GenBank/DDBJ whole genome shotgun (WGS) entry which is preliminary data.</text>
</comment>
<dbReference type="InterPro" id="IPR001841">
    <property type="entry name" value="Znf_RING"/>
</dbReference>
<dbReference type="Proteomes" id="UP000710440">
    <property type="component" value="Unassembled WGS sequence"/>
</dbReference>
<feature type="domain" description="SH3" evidence="20">
    <location>
        <begin position="1361"/>
        <end position="1422"/>
    </location>
</feature>
<keyword evidence="10" id="KW-0999">Mitochondrion inner membrane</keyword>
<dbReference type="GO" id="GO:0016020">
    <property type="term" value="C:membrane"/>
    <property type="evidence" value="ECO:0007669"/>
    <property type="project" value="UniProtKB-SubCell"/>
</dbReference>
<evidence type="ECO:0000256" key="10">
    <source>
        <dbReference type="ARBA" id="ARBA00022792"/>
    </source>
</evidence>
<dbReference type="PROSITE" id="PS00518">
    <property type="entry name" value="ZF_RING_1"/>
    <property type="match status" value="1"/>
</dbReference>
<dbReference type="CDD" id="cd00174">
    <property type="entry name" value="SH3"/>
    <property type="match status" value="1"/>
</dbReference>
<dbReference type="GO" id="GO:0008270">
    <property type="term" value="F:zinc ion binding"/>
    <property type="evidence" value="ECO:0007669"/>
    <property type="project" value="UniProtKB-KW"/>
</dbReference>
<comment type="similarity">
    <text evidence="3">Belongs to the SH3RF family.</text>
</comment>
<reference evidence="22 23" key="1">
    <citation type="submission" date="2021-02" db="EMBL/GenBank/DDBJ databases">
        <title>Pan-genome distribution and transcriptional activeness of fungal secondary metabolism genes in Aspergillus section Fumigati.</title>
        <authorList>
            <person name="Takahashi H."/>
            <person name="Umemura M."/>
            <person name="Ninomiya A."/>
            <person name="Kusuya Y."/>
            <person name="Urayama S."/>
            <person name="Shimizu M."/>
            <person name="Watanabe A."/>
            <person name="Kamei K."/>
            <person name="Yaguchi T."/>
            <person name="Hagiwara D."/>
        </authorList>
    </citation>
    <scope>NUCLEOTIDE SEQUENCE [LARGE SCALE GENOMIC DNA]</scope>
    <source>
        <strain evidence="22 23">IFM 47045</strain>
    </source>
</reference>
<comment type="similarity">
    <text evidence="2">Belongs to the mitochondrial carrier (TC 2.A.29) family.</text>
</comment>
<dbReference type="PANTHER" id="PTHR45939:SF2">
    <property type="entry name" value="CARRIER PROTEIN, PUTATIVE (AFU_ORTHOLOGUE AFUA_2G13870)-RELATED"/>
    <property type="match status" value="1"/>
</dbReference>
<gene>
    <name evidence="22" type="ORF">Aspvir_000459</name>
</gene>
<dbReference type="Gene3D" id="2.30.30.40">
    <property type="entry name" value="SH3 Domains"/>
    <property type="match status" value="1"/>
</dbReference>
<evidence type="ECO:0000256" key="9">
    <source>
        <dbReference type="ARBA" id="ARBA00022771"/>
    </source>
</evidence>
<name>A0A9P3BL26_ASPVI</name>
<keyword evidence="11" id="KW-0862">Zinc</keyword>
<dbReference type="PROSITE" id="PS50920">
    <property type="entry name" value="SOLCAR"/>
    <property type="match status" value="3"/>
</dbReference>
<evidence type="ECO:0000256" key="4">
    <source>
        <dbReference type="ARBA" id="ARBA00022443"/>
    </source>
</evidence>
<feature type="compositionally biased region" description="Basic and acidic residues" evidence="18">
    <location>
        <begin position="823"/>
        <end position="835"/>
    </location>
</feature>
<feature type="compositionally biased region" description="Low complexity" evidence="18">
    <location>
        <begin position="841"/>
        <end position="865"/>
    </location>
</feature>
<feature type="compositionally biased region" description="Basic and acidic residues" evidence="18">
    <location>
        <begin position="657"/>
        <end position="683"/>
    </location>
</feature>
<feature type="region of interest" description="Disordered" evidence="18">
    <location>
        <begin position="1278"/>
        <end position="1352"/>
    </location>
</feature>
<dbReference type="InterPro" id="IPR013083">
    <property type="entry name" value="Znf_RING/FYVE/PHD"/>
</dbReference>
<evidence type="ECO:0000256" key="18">
    <source>
        <dbReference type="SAM" id="MobiDB-lite"/>
    </source>
</evidence>
<dbReference type="GeneID" id="66928441"/>
<dbReference type="InterPro" id="IPR017907">
    <property type="entry name" value="Znf_RING_CS"/>
</dbReference>
<evidence type="ECO:0000256" key="17">
    <source>
        <dbReference type="PROSITE-ProRule" id="PRU00282"/>
    </source>
</evidence>
<feature type="transmembrane region" description="Helical" evidence="19">
    <location>
        <begin position="46"/>
        <end position="70"/>
    </location>
</feature>
<dbReference type="FunFam" id="2.30.30.40:FF:000313">
    <property type="entry name" value="SH3 domain protein"/>
    <property type="match status" value="1"/>
</dbReference>
<feature type="region of interest" description="Disordered" evidence="18">
    <location>
        <begin position="757"/>
        <end position="984"/>
    </location>
</feature>
<feature type="compositionally biased region" description="Polar residues" evidence="18">
    <location>
        <begin position="774"/>
        <end position="790"/>
    </location>
</feature>
<evidence type="ECO:0000256" key="1">
    <source>
        <dbReference type="ARBA" id="ARBA00004141"/>
    </source>
</evidence>
<evidence type="ECO:0000256" key="12">
    <source>
        <dbReference type="ARBA" id="ARBA00022843"/>
    </source>
</evidence>
<feature type="repeat" description="Solcar" evidence="17">
    <location>
        <begin position="40"/>
        <end position="145"/>
    </location>
</feature>
<evidence type="ECO:0000259" key="21">
    <source>
        <dbReference type="PROSITE" id="PS50089"/>
    </source>
</evidence>
<keyword evidence="10" id="KW-0496">Mitochondrion</keyword>
<proteinExistence type="inferred from homology"/>
<feature type="repeat" description="Solcar" evidence="17">
    <location>
        <begin position="256"/>
        <end position="357"/>
    </location>
</feature>
<feature type="transmembrane region" description="Helical" evidence="19">
    <location>
        <begin position="223"/>
        <end position="247"/>
    </location>
</feature>
<evidence type="ECO:0000256" key="15">
    <source>
        <dbReference type="PROSITE-ProRule" id="PRU00175"/>
    </source>
</evidence>
<feature type="compositionally biased region" description="Polar residues" evidence="18">
    <location>
        <begin position="1308"/>
        <end position="1324"/>
    </location>
</feature>
<dbReference type="InterPro" id="IPR001452">
    <property type="entry name" value="SH3_domain"/>
</dbReference>
<dbReference type="PROSITE" id="PS50089">
    <property type="entry name" value="ZF_RING_2"/>
    <property type="match status" value="1"/>
</dbReference>
<keyword evidence="4 16" id="KW-0728">SH3 domain</keyword>
<dbReference type="SUPFAM" id="SSF103506">
    <property type="entry name" value="Mitochondrial carrier"/>
    <property type="match status" value="1"/>
</dbReference>
<evidence type="ECO:0000256" key="14">
    <source>
        <dbReference type="ARBA" id="ARBA00023136"/>
    </source>
</evidence>
<evidence type="ECO:0000256" key="8">
    <source>
        <dbReference type="ARBA" id="ARBA00022737"/>
    </source>
</evidence>
<evidence type="ECO:0000256" key="2">
    <source>
        <dbReference type="ARBA" id="ARBA00006375"/>
    </source>
</evidence>
<feature type="domain" description="RING-type" evidence="21">
    <location>
        <begin position="516"/>
        <end position="567"/>
    </location>
</feature>
<evidence type="ECO:0000256" key="16">
    <source>
        <dbReference type="PROSITE-ProRule" id="PRU00192"/>
    </source>
</evidence>
<dbReference type="Gene3D" id="3.30.40.10">
    <property type="entry name" value="Zinc/RING finger domain, C3HC4 (zinc finger)"/>
    <property type="match status" value="1"/>
</dbReference>
<dbReference type="InterPro" id="IPR023395">
    <property type="entry name" value="MCP_dom_sf"/>
</dbReference>
<dbReference type="InterPro" id="IPR018957">
    <property type="entry name" value="Znf_C3HC4_RING-type"/>
</dbReference>
<evidence type="ECO:0000256" key="7">
    <source>
        <dbReference type="ARBA" id="ARBA00022723"/>
    </source>
</evidence>
<dbReference type="InterPro" id="IPR052217">
    <property type="entry name" value="Mito/Peroxisomal_Carrier"/>
</dbReference>
<keyword evidence="9 15" id="KW-0863">Zinc-finger</keyword>
<dbReference type="Gene3D" id="1.50.40.10">
    <property type="entry name" value="Mitochondrial carrier domain"/>
    <property type="match status" value="1"/>
</dbReference>
<feature type="compositionally biased region" description="Polar residues" evidence="18">
    <location>
        <begin position="1159"/>
        <end position="1177"/>
    </location>
</feature>
<dbReference type="Pfam" id="PF00153">
    <property type="entry name" value="Mito_carr"/>
    <property type="match status" value="3"/>
</dbReference>
<dbReference type="InterPro" id="IPR000433">
    <property type="entry name" value="Znf_ZZ"/>
</dbReference>
<evidence type="ECO:0000256" key="11">
    <source>
        <dbReference type="ARBA" id="ARBA00022833"/>
    </source>
</evidence>
<feature type="region of interest" description="Disordered" evidence="18">
    <location>
        <begin position="611"/>
        <end position="706"/>
    </location>
</feature>
<dbReference type="InterPro" id="IPR018108">
    <property type="entry name" value="MCP_transmembrane"/>
</dbReference>
<feature type="compositionally biased region" description="Low complexity" evidence="18">
    <location>
        <begin position="872"/>
        <end position="887"/>
    </location>
</feature>
<dbReference type="SMART" id="SM00291">
    <property type="entry name" value="ZnF_ZZ"/>
    <property type="match status" value="2"/>
</dbReference>
<evidence type="ECO:0000259" key="20">
    <source>
        <dbReference type="PROSITE" id="PS50002"/>
    </source>
</evidence>
<sequence length="1424" mass="157032">MSEYKVTYESELDSYQLYYRYDNPPPEKDWKRAALRGPALPAVGNAVAGAVGAAISNVVTYPLSLIVTRLQTQAQRRTKKKNKADSEDAEEEDEEEEYTDVLDAARKIYAKEGLGSFYTGLAQDTAKTVADSFLFFLAYGFFRQRRIRARYGDGRRSKHVVLPILDELAIGVLAGAFAKLFTTPLANIVARKQAASGKKALSTKDIAARIKSEKGLRGFWSGYSASLILTLNPSITFFLNGVLKYALLARNKRGRPSPATTFLLAAISKSAASSITYPFSMAKTRAQVDSLGNGEKPSSKRVSEDGISFAPEIITDVLAIARNEGVSALYAGLPGEVLKGFFSHGFTMLAKDAVYSLIVQSYYLLLIILRRYPTPEELIQRAREQAEEFAEAAREGARDLAEKAKEGVEEILHHHHHPDHVSVDTASNAGSSGVDASTGYRVSSDGPWSDTNATAELVRDYVEDETTEWKGMYRWFWEKAKHGQETDLGCSPSSSLMSNESRGGPNLLDLEKELTCSICTELLYQPLTLLNCLHTFCGSCLKEWFATQASRRRPSSSTPQFTCPACRAVVRETRPNATVTTLLDMVLAANPERVKSAEEKEEIAQKYKHGESVFPALSSPGQDSTVSDAEDRRLLEEVRELSLRESRTGTGQSSRSRRAESVDADGQRADGRSRRRREEERVLRRQPAARTEVNSERTRRIEHQSSLRSLLSLSDTETMEEEILRQIIEDGLLNDIDLDNLGPAQEEELTERIADAYRRRHMRRPRSRQRQEANEASQTSPRPRARSQSVPRPPTVSAPQTSSRNPPVSRPYLLEPLVSRSDASNHQRRLSDQGTRRRRTSPAPANSASTSEVTLRPAARSSSDIASDRPRPSQSSRARAAELSAAPRPRRATALEQNVPNIFAPEARNRDHRQHVSGRPLNISPASVTSPSTPNDSFSARLEQTTASSSVCSSLAPAVSSPANQRSRPSSSRSQASQRPLPTFTEPSISCDRCGKQNIQYELHKKCLQCKDGSFHLCLRCYRLGRGCLQWAGFGPSAEANFDRMLASSTGRAIPSREIAHVLQFSRYSRPSDNVHRTTSGGTEMTSDDPAQRLQTGLFCGICHAVANKCYWKCNECNEGDWGFCNKCVNQGRCCTHALLPICRLAPGDRSSVPVPTGGDSTDGPNNPSNSSTSADNGNEIYRILSFSTKCDICTYPIPASATRFHCLECNEGDYDVCANCYLKLVATGKISKENGHNGWRRCVKGHRMVVVGFENHDEGQRRVVVRDLVGGRALKDEHAAAVPSPEVGSGDWSWKEGSERRKKASRVRTSWTTTNNDRSNSFPISAAGGSGSGSGPNSETATTTSSHSPPFLRRFPPDGGIGLIVHALWSWYPEDDVQDELMFPRGAEITEVENINDDWFWGCYAGRTGLFPGSHVTVVGEIV</sequence>
<dbReference type="Pfam" id="PF00097">
    <property type="entry name" value="zf-C3HC4"/>
    <property type="match status" value="1"/>
</dbReference>
<feature type="compositionally biased region" description="Basic and acidic residues" evidence="18">
    <location>
        <begin position="693"/>
        <end position="705"/>
    </location>
</feature>
<keyword evidence="12" id="KW-0832">Ubl conjugation</keyword>
<dbReference type="InterPro" id="IPR036028">
    <property type="entry name" value="SH3-like_dom_sf"/>
</dbReference>
<evidence type="ECO:0000256" key="19">
    <source>
        <dbReference type="SAM" id="Phobius"/>
    </source>
</evidence>
<evidence type="ECO:0000313" key="22">
    <source>
        <dbReference type="EMBL" id="GIJ98342.1"/>
    </source>
</evidence>
<keyword evidence="14 17" id="KW-0472">Membrane</keyword>
<dbReference type="OrthoDB" id="1305878at2759"/>
<feature type="repeat" description="Solcar" evidence="17">
    <location>
        <begin position="162"/>
        <end position="246"/>
    </location>
</feature>
<feature type="compositionally biased region" description="Basic and acidic residues" evidence="18">
    <location>
        <begin position="629"/>
        <end position="647"/>
    </location>
</feature>
<dbReference type="SUPFAM" id="SSF50044">
    <property type="entry name" value="SH3-domain"/>
    <property type="match status" value="1"/>
</dbReference>
<keyword evidence="6 17" id="KW-0812">Transmembrane</keyword>
<evidence type="ECO:0008006" key="24">
    <source>
        <dbReference type="Google" id="ProtNLM"/>
    </source>
</evidence>
<dbReference type="SMART" id="SM00326">
    <property type="entry name" value="SH3"/>
    <property type="match status" value="1"/>
</dbReference>
<dbReference type="PROSITE" id="PS50002">
    <property type="entry name" value="SH3"/>
    <property type="match status" value="1"/>
</dbReference>
<feature type="region of interest" description="Disordered" evidence="18">
    <location>
        <begin position="1154"/>
        <end position="1177"/>
    </location>
</feature>
<feature type="compositionally biased region" description="Polar residues" evidence="18">
    <location>
        <begin position="1337"/>
        <end position="1349"/>
    </location>
</feature>
<keyword evidence="5" id="KW-0813">Transport</keyword>
<accession>A0A9P3BL26</accession>
<protein>
    <recommendedName>
        <fullName evidence="24">RING-type domain-containing protein</fullName>
    </recommendedName>
</protein>
<keyword evidence="8" id="KW-0677">Repeat</keyword>
<comment type="subcellular location">
    <subcellularLocation>
        <location evidence="1">Membrane</location>
        <topology evidence="1">Multi-pass membrane protein</topology>
    </subcellularLocation>
</comment>
<dbReference type="GO" id="GO:0015217">
    <property type="term" value="F:ADP transmembrane transporter activity"/>
    <property type="evidence" value="ECO:0007669"/>
    <property type="project" value="TreeGrafter"/>
</dbReference>
<evidence type="ECO:0000256" key="3">
    <source>
        <dbReference type="ARBA" id="ARBA00008649"/>
    </source>
</evidence>
<evidence type="ECO:0000256" key="13">
    <source>
        <dbReference type="ARBA" id="ARBA00022989"/>
    </source>
</evidence>
<keyword evidence="7" id="KW-0479">Metal-binding</keyword>
<keyword evidence="23" id="KW-1185">Reference proteome</keyword>